<protein>
    <recommendedName>
        <fullName evidence="3">Secreted protein</fullName>
    </recommendedName>
</protein>
<organism evidence="1 2">
    <name type="scientific">Stylosanthes scabra</name>
    <dbReference type="NCBI Taxonomy" id="79078"/>
    <lineage>
        <taxon>Eukaryota</taxon>
        <taxon>Viridiplantae</taxon>
        <taxon>Streptophyta</taxon>
        <taxon>Embryophyta</taxon>
        <taxon>Tracheophyta</taxon>
        <taxon>Spermatophyta</taxon>
        <taxon>Magnoliopsida</taxon>
        <taxon>eudicotyledons</taxon>
        <taxon>Gunneridae</taxon>
        <taxon>Pentapetalae</taxon>
        <taxon>rosids</taxon>
        <taxon>fabids</taxon>
        <taxon>Fabales</taxon>
        <taxon>Fabaceae</taxon>
        <taxon>Papilionoideae</taxon>
        <taxon>50 kb inversion clade</taxon>
        <taxon>dalbergioids sensu lato</taxon>
        <taxon>Dalbergieae</taxon>
        <taxon>Pterocarpus clade</taxon>
        <taxon>Stylosanthes</taxon>
    </lineage>
</organism>
<sequence>MLVFVRVSGMIICWAPSWLINLFIESERATSLTIVADAAFFSSVSRSSIWDIELKEVEGESGLGDDRLSRLAQASLVRSILVVEAKENQPLPLHLLPR</sequence>
<dbReference type="Proteomes" id="UP001341840">
    <property type="component" value="Unassembled WGS sequence"/>
</dbReference>
<gene>
    <name evidence="1" type="ORF">PIB30_039474</name>
</gene>
<evidence type="ECO:0000313" key="1">
    <source>
        <dbReference type="EMBL" id="MED6195601.1"/>
    </source>
</evidence>
<accession>A0ABU6XBY5</accession>
<evidence type="ECO:0000313" key="2">
    <source>
        <dbReference type="Proteomes" id="UP001341840"/>
    </source>
</evidence>
<evidence type="ECO:0008006" key="3">
    <source>
        <dbReference type="Google" id="ProtNLM"/>
    </source>
</evidence>
<name>A0ABU6XBY5_9FABA</name>
<dbReference type="EMBL" id="JASCZI010211657">
    <property type="protein sequence ID" value="MED6195601.1"/>
    <property type="molecule type" value="Genomic_DNA"/>
</dbReference>
<comment type="caution">
    <text evidence="1">The sequence shown here is derived from an EMBL/GenBank/DDBJ whole genome shotgun (WGS) entry which is preliminary data.</text>
</comment>
<keyword evidence="2" id="KW-1185">Reference proteome</keyword>
<proteinExistence type="predicted"/>
<reference evidence="1 2" key="1">
    <citation type="journal article" date="2023" name="Plants (Basel)">
        <title>Bridging the Gap: Combining Genomics and Transcriptomics Approaches to Understand Stylosanthes scabra, an Orphan Legume from the Brazilian Caatinga.</title>
        <authorList>
            <person name="Ferreira-Neto J.R.C."/>
            <person name="da Silva M.D."/>
            <person name="Binneck E."/>
            <person name="de Melo N.F."/>
            <person name="da Silva R.H."/>
            <person name="de Melo A.L.T.M."/>
            <person name="Pandolfi V."/>
            <person name="Bustamante F.O."/>
            <person name="Brasileiro-Vidal A.C."/>
            <person name="Benko-Iseppon A.M."/>
        </authorList>
    </citation>
    <scope>NUCLEOTIDE SEQUENCE [LARGE SCALE GENOMIC DNA]</scope>
    <source>
        <tissue evidence="1">Leaves</tissue>
    </source>
</reference>